<name>A0A1J6IRN1_NICAT</name>
<dbReference type="Gramene" id="OIS97808">
    <property type="protein sequence ID" value="OIS97808"/>
    <property type="gene ID" value="A4A49_33864"/>
</dbReference>
<organism evidence="2 3">
    <name type="scientific">Nicotiana attenuata</name>
    <name type="common">Coyote tobacco</name>
    <dbReference type="NCBI Taxonomy" id="49451"/>
    <lineage>
        <taxon>Eukaryota</taxon>
        <taxon>Viridiplantae</taxon>
        <taxon>Streptophyta</taxon>
        <taxon>Embryophyta</taxon>
        <taxon>Tracheophyta</taxon>
        <taxon>Spermatophyta</taxon>
        <taxon>Magnoliopsida</taxon>
        <taxon>eudicotyledons</taxon>
        <taxon>Gunneridae</taxon>
        <taxon>Pentapetalae</taxon>
        <taxon>asterids</taxon>
        <taxon>lamiids</taxon>
        <taxon>Solanales</taxon>
        <taxon>Solanaceae</taxon>
        <taxon>Nicotianoideae</taxon>
        <taxon>Nicotianeae</taxon>
        <taxon>Nicotiana</taxon>
    </lineage>
</organism>
<accession>A0A1J6IRN1</accession>
<dbReference type="EMBL" id="MJEQ01037192">
    <property type="protein sequence ID" value="OIS97808.1"/>
    <property type="molecule type" value="Genomic_DNA"/>
</dbReference>
<feature type="region of interest" description="Disordered" evidence="1">
    <location>
        <begin position="74"/>
        <end position="113"/>
    </location>
</feature>
<proteinExistence type="predicted"/>
<evidence type="ECO:0000313" key="3">
    <source>
        <dbReference type="Proteomes" id="UP000187609"/>
    </source>
</evidence>
<gene>
    <name evidence="2" type="ORF">A4A49_33864</name>
</gene>
<keyword evidence="3" id="KW-1185">Reference proteome</keyword>
<feature type="compositionally biased region" description="Polar residues" evidence="1">
    <location>
        <begin position="1"/>
        <end position="19"/>
    </location>
</feature>
<sequence>MTMINTEENQGSISKNQQLEIHENDANNSNNHQQSKELEQSKGLEFTGTNIRTTELKSLSGQLVVELGSLEIIEESVAPEKHGPDIQSSQHEEKDDYASATEELEENFDPEDDEVAYSCDKEEMLNTKEINDPVSKEIAQVIEQQGLSPRGNKKKKVKGKGGQPKLTDTNKKEGALQTSKIF</sequence>
<feature type="region of interest" description="Disordered" evidence="1">
    <location>
        <begin position="142"/>
        <end position="182"/>
    </location>
</feature>
<comment type="caution">
    <text evidence="2">The sequence shown here is derived from an EMBL/GenBank/DDBJ whole genome shotgun (WGS) entry which is preliminary data.</text>
</comment>
<feature type="compositionally biased region" description="Basic and acidic residues" evidence="1">
    <location>
        <begin position="78"/>
        <end position="97"/>
    </location>
</feature>
<dbReference type="Proteomes" id="UP000187609">
    <property type="component" value="Unassembled WGS sequence"/>
</dbReference>
<evidence type="ECO:0000313" key="2">
    <source>
        <dbReference type="EMBL" id="OIS97808.1"/>
    </source>
</evidence>
<dbReference type="AlphaFoldDB" id="A0A1J6IRN1"/>
<protein>
    <submittedName>
        <fullName evidence="2">Uncharacterized protein</fullName>
    </submittedName>
</protein>
<feature type="compositionally biased region" description="Acidic residues" evidence="1">
    <location>
        <begin position="102"/>
        <end position="113"/>
    </location>
</feature>
<evidence type="ECO:0000256" key="1">
    <source>
        <dbReference type="SAM" id="MobiDB-lite"/>
    </source>
</evidence>
<feature type="region of interest" description="Disordered" evidence="1">
    <location>
        <begin position="1"/>
        <end position="48"/>
    </location>
</feature>
<reference evidence="2" key="1">
    <citation type="submission" date="2016-11" db="EMBL/GenBank/DDBJ databases">
        <title>The genome of Nicotiana attenuata.</title>
        <authorList>
            <person name="Xu S."/>
            <person name="Brockmoeller T."/>
            <person name="Gaquerel E."/>
            <person name="Navarro A."/>
            <person name="Kuhl H."/>
            <person name="Gase K."/>
            <person name="Ling Z."/>
            <person name="Zhou W."/>
            <person name="Kreitzer C."/>
            <person name="Stanke M."/>
            <person name="Tang H."/>
            <person name="Lyons E."/>
            <person name="Pandey P."/>
            <person name="Pandey S.P."/>
            <person name="Timmermann B."/>
            <person name="Baldwin I.T."/>
        </authorList>
    </citation>
    <scope>NUCLEOTIDE SEQUENCE [LARGE SCALE GENOMIC DNA]</scope>
    <source>
        <strain evidence="2">UT</strain>
    </source>
</reference>